<dbReference type="Gene3D" id="1.10.530.10">
    <property type="match status" value="1"/>
</dbReference>
<keyword evidence="8" id="KW-0326">Glycosidase</keyword>
<dbReference type="InterPro" id="IPR019799">
    <property type="entry name" value="Glyco_hydro_22_CS"/>
</dbReference>
<feature type="domain" description="Glycosyl hydrolases family 22 (GH22)" evidence="11">
    <location>
        <begin position="87"/>
        <end position="105"/>
    </location>
</feature>
<evidence type="ECO:0000256" key="1">
    <source>
        <dbReference type="ARBA" id="ARBA00000632"/>
    </source>
</evidence>
<dbReference type="Pfam" id="PF00062">
    <property type="entry name" value="Lys"/>
    <property type="match status" value="1"/>
</dbReference>
<dbReference type="InterPro" id="IPR023346">
    <property type="entry name" value="Lysozyme-like_dom_sf"/>
</dbReference>
<dbReference type="SUPFAM" id="SSF53955">
    <property type="entry name" value="Lysozyme-like"/>
    <property type="match status" value="1"/>
</dbReference>
<sequence length="137" mass="15386">MKVIAVLLFLFGLSQAKRFSQCNLAKELLAQGLPRNELADWVCLVEAESSRDTSKKGGPNRNGSYDHGLFQINDKYWCKNGQKGGDCNVKCEDLRADDISASIKCAQKVKKRHGFNAWYGWKNNCKGKPLPNINNCF</sequence>
<dbReference type="PRINTS" id="PR00135">
    <property type="entry name" value="LYZLACT"/>
</dbReference>
<dbReference type="EMBL" id="PP510818">
    <property type="protein sequence ID" value="WXH71743.1"/>
    <property type="molecule type" value="mRNA"/>
</dbReference>
<evidence type="ECO:0000256" key="7">
    <source>
        <dbReference type="ARBA" id="ARBA00023157"/>
    </source>
</evidence>
<proteinExistence type="evidence at transcript level"/>
<keyword evidence="5 10" id="KW-0732">Signal</keyword>
<organism evidence="12">
    <name type="scientific">Ectomocoris sp</name>
    <dbReference type="NCBI Taxonomy" id="3104572"/>
    <lineage>
        <taxon>Eukaryota</taxon>
        <taxon>Metazoa</taxon>
        <taxon>Ecdysozoa</taxon>
        <taxon>Arthropoda</taxon>
        <taxon>Hexapoda</taxon>
        <taxon>Insecta</taxon>
        <taxon>Pterygota</taxon>
        <taxon>Neoptera</taxon>
        <taxon>Paraneoptera</taxon>
        <taxon>Hemiptera</taxon>
        <taxon>Heteroptera</taxon>
        <taxon>Panheteroptera</taxon>
        <taxon>Cimicomorpha</taxon>
        <taxon>Reduviidae</taxon>
        <taxon>Peiratinae</taxon>
        <taxon>Ectomocoris</taxon>
    </lineage>
</organism>
<dbReference type="CDD" id="cd16899">
    <property type="entry name" value="LYZ_C_invert"/>
    <property type="match status" value="1"/>
</dbReference>
<evidence type="ECO:0000259" key="11">
    <source>
        <dbReference type="PROSITE" id="PS00128"/>
    </source>
</evidence>
<dbReference type="GO" id="GO:0003796">
    <property type="term" value="F:lysozyme activity"/>
    <property type="evidence" value="ECO:0007669"/>
    <property type="project" value="UniProtKB-EC"/>
</dbReference>
<feature type="chain" id="PRO_5044339965" description="lysozyme" evidence="10">
    <location>
        <begin position="17"/>
        <end position="137"/>
    </location>
</feature>
<evidence type="ECO:0000256" key="9">
    <source>
        <dbReference type="RuleBase" id="RU004440"/>
    </source>
</evidence>
<keyword evidence="3" id="KW-0929">Antimicrobial</keyword>
<evidence type="ECO:0000256" key="3">
    <source>
        <dbReference type="ARBA" id="ARBA00022529"/>
    </source>
</evidence>
<reference evidence="12" key="1">
    <citation type="submission" date="2024-03" db="EMBL/GenBank/DDBJ databases">
        <authorList>
            <person name="Jin J.A."/>
            <person name="King G.A."/>
            <person name="Walker A."/>
        </authorList>
    </citation>
    <scope>NUCLEOTIDE SEQUENCE</scope>
</reference>
<dbReference type="PROSITE" id="PS51348">
    <property type="entry name" value="GLYCOSYL_HYDROL_F22_2"/>
    <property type="match status" value="1"/>
</dbReference>
<dbReference type="GO" id="GO:0042742">
    <property type="term" value="P:defense response to bacterium"/>
    <property type="evidence" value="ECO:0007669"/>
    <property type="project" value="UniProtKB-KW"/>
</dbReference>
<dbReference type="PROSITE" id="PS00128">
    <property type="entry name" value="GLYCOSYL_HYDROL_F22_1"/>
    <property type="match status" value="1"/>
</dbReference>
<evidence type="ECO:0000256" key="4">
    <source>
        <dbReference type="ARBA" id="ARBA00022638"/>
    </source>
</evidence>
<dbReference type="SMART" id="SM00263">
    <property type="entry name" value="LYZ1"/>
    <property type="match status" value="1"/>
</dbReference>
<protein>
    <recommendedName>
        <fullName evidence="2">lysozyme</fullName>
        <ecNumber evidence="2">3.2.1.17</ecNumber>
    </recommendedName>
</protein>
<evidence type="ECO:0000256" key="2">
    <source>
        <dbReference type="ARBA" id="ARBA00012732"/>
    </source>
</evidence>
<keyword evidence="7" id="KW-1015">Disulfide bond</keyword>
<feature type="signal peptide" evidence="10">
    <location>
        <begin position="1"/>
        <end position="16"/>
    </location>
</feature>
<dbReference type="GO" id="GO:0031640">
    <property type="term" value="P:killing of cells of another organism"/>
    <property type="evidence" value="ECO:0007669"/>
    <property type="project" value="UniProtKB-KW"/>
</dbReference>
<evidence type="ECO:0000313" key="12">
    <source>
        <dbReference type="EMBL" id="WXH71743.1"/>
    </source>
</evidence>
<keyword evidence="4" id="KW-0081">Bacteriolytic enzyme</keyword>
<accession>A0AB38ZEA5</accession>
<dbReference type="InterPro" id="IPR001916">
    <property type="entry name" value="Glyco_hydro_22"/>
</dbReference>
<evidence type="ECO:0000256" key="6">
    <source>
        <dbReference type="ARBA" id="ARBA00022801"/>
    </source>
</evidence>
<evidence type="ECO:0000256" key="10">
    <source>
        <dbReference type="SAM" id="SignalP"/>
    </source>
</evidence>
<dbReference type="EC" id="3.2.1.17" evidence="2"/>
<dbReference type="FunFam" id="1.10.530.10:FF:000024">
    <property type="entry name" value="C-type lysozyme"/>
    <property type="match status" value="1"/>
</dbReference>
<dbReference type="AlphaFoldDB" id="A0AB38ZEA5"/>
<comment type="similarity">
    <text evidence="9">Belongs to the glycosyl hydrolase 22 family.</text>
</comment>
<dbReference type="PANTHER" id="PTHR11407:SF63">
    <property type="entry name" value="LYSOZYME C"/>
    <property type="match status" value="1"/>
</dbReference>
<dbReference type="PANTHER" id="PTHR11407">
    <property type="entry name" value="LYSOZYME C"/>
    <property type="match status" value="1"/>
</dbReference>
<comment type="catalytic activity">
    <reaction evidence="1">
        <text>Hydrolysis of (1-&gt;4)-beta-linkages between N-acetylmuramic acid and N-acetyl-D-glucosamine residues in a peptidoglycan and between N-acetyl-D-glucosamine residues in chitodextrins.</text>
        <dbReference type="EC" id="3.2.1.17"/>
    </reaction>
</comment>
<evidence type="ECO:0000256" key="5">
    <source>
        <dbReference type="ARBA" id="ARBA00022729"/>
    </source>
</evidence>
<name>A0AB38ZEA5_9HEMI</name>
<keyword evidence="6" id="KW-0378">Hydrolase</keyword>
<evidence type="ECO:0000256" key="8">
    <source>
        <dbReference type="ARBA" id="ARBA00023295"/>
    </source>
</evidence>